<organism evidence="2 3">
    <name type="scientific">Letharia columbiana</name>
    <dbReference type="NCBI Taxonomy" id="112416"/>
    <lineage>
        <taxon>Eukaryota</taxon>
        <taxon>Fungi</taxon>
        <taxon>Dikarya</taxon>
        <taxon>Ascomycota</taxon>
        <taxon>Pezizomycotina</taxon>
        <taxon>Lecanoromycetes</taxon>
        <taxon>OSLEUM clade</taxon>
        <taxon>Lecanoromycetidae</taxon>
        <taxon>Lecanorales</taxon>
        <taxon>Lecanorineae</taxon>
        <taxon>Parmeliaceae</taxon>
        <taxon>Letharia</taxon>
    </lineage>
</organism>
<feature type="region of interest" description="Disordered" evidence="1">
    <location>
        <begin position="106"/>
        <end position="126"/>
    </location>
</feature>
<sequence>MGPVDEIGTIAGGETDNTDNNDSDNDDTDNKILTPPSPNTDVEHAGRVDNPMDHGFRATTVGQEEQTSNHLPEAPPVRDYRDANGIDHGYAMREANPASATRIILSNDTKQSNKDNLPNEGGSGWGLNGYSPLDTWSTPSSQPSFHLSLVPKGGTYCLRSDSKIQQTVGPITVTHETEQTATPPFREYRGSSCLDLLRIPKMSGYFLPPSTT</sequence>
<accession>A0A8H6LAY6</accession>
<name>A0A8H6LAY6_9LECA</name>
<feature type="compositionally biased region" description="Polar residues" evidence="1">
    <location>
        <begin position="106"/>
        <end position="116"/>
    </location>
</feature>
<feature type="compositionally biased region" description="Acidic residues" evidence="1">
    <location>
        <begin position="16"/>
        <end position="27"/>
    </location>
</feature>
<dbReference type="Proteomes" id="UP000578531">
    <property type="component" value="Unassembled WGS sequence"/>
</dbReference>
<dbReference type="RefSeq" id="XP_037171084.1">
    <property type="nucleotide sequence ID" value="XM_037302505.1"/>
</dbReference>
<dbReference type="AlphaFoldDB" id="A0A8H6LAY6"/>
<proteinExistence type="predicted"/>
<keyword evidence="3" id="KW-1185">Reference proteome</keyword>
<gene>
    <name evidence="2" type="ORF">HO173_000556</name>
</gene>
<evidence type="ECO:0000256" key="1">
    <source>
        <dbReference type="SAM" id="MobiDB-lite"/>
    </source>
</evidence>
<feature type="region of interest" description="Disordered" evidence="1">
    <location>
        <begin position="1"/>
        <end position="79"/>
    </location>
</feature>
<dbReference type="GeneID" id="59282235"/>
<protein>
    <submittedName>
        <fullName evidence="2">Uncharacterized protein</fullName>
    </submittedName>
</protein>
<dbReference type="EMBL" id="JACCJC010000001">
    <property type="protein sequence ID" value="KAF6241844.1"/>
    <property type="molecule type" value="Genomic_DNA"/>
</dbReference>
<evidence type="ECO:0000313" key="2">
    <source>
        <dbReference type="EMBL" id="KAF6241844.1"/>
    </source>
</evidence>
<feature type="compositionally biased region" description="Polar residues" evidence="1">
    <location>
        <begin position="60"/>
        <end position="70"/>
    </location>
</feature>
<comment type="caution">
    <text evidence="2">The sequence shown here is derived from an EMBL/GenBank/DDBJ whole genome shotgun (WGS) entry which is preliminary data.</text>
</comment>
<evidence type="ECO:0000313" key="3">
    <source>
        <dbReference type="Proteomes" id="UP000578531"/>
    </source>
</evidence>
<feature type="compositionally biased region" description="Basic and acidic residues" evidence="1">
    <location>
        <begin position="41"/>
        <end position="56"/>
    </location>
</feature>
<reference evidence="2 3" key="1">
    <citation type="journal article" date="2020" name="Genomics">
        <title>Complete, high-quality genomes from long-read metagenomic sequencing of two wolf lichen thalli reveals enigmatic genome architecture.</title>
        <authorList>
            <person name="McKenzie S.K."/>
            <person name="Walston R.F."/>
            <person name="Allen J.L."/>
        </authorList>
    </citation>
    <scope>NUCLEOTIDE SEQUENCE [LARGE SCALE GENOMIC DNA]</scope>
    <source>
        <strain evidence="2">WasteWater2</strain>
    </source>
</reference>